<keyword evidence="1" id="KW-0479">Metal-binding</keyword>
<keyword evidence="3" id="KW-0732">Signal</keyword>
<feature type="signal peptide" evidence="3">
    <location>
        <begin position="1"/>
        <end position="26"/>
    </location>
</feature>
<evidence type="ECO:0000313" key="5">
    <source>
        <dbReference type="EMBL" id="BCB26374.1"/>
    </source>
</evidence>
<proteinExistence type="predicted"/>
<sequence>MQTSRLLKFALVAVLLGSPVWSVAPAGATLTLSDYPLFLTGSVEPNIVLTLDDSGSMAWAYVPDGLLADAATKRFKSAYYNPMYYDPTIVYTPPPQYNGGGCTIDPATNPATCYANATFTAAPINGYDATRGTVNLSTNYRAVREYNPSSTSQTFADSTATSAYYYLFWTQAGVTLPTNCTATVADQKADDDCYVLRTVGATNDIASGTATQKKQNFANWYSYYRTRNLATVSGTLRAFAGLGNNVRVAWQNLHTCTSLSTASPFSATCHGWTATNYDNRIKTFSGTHKSDFFSWAARLPASGGTPMRSTMQRAGEYYKATGVNSAYAEDPTVTDGTNYTCRQNYHIMFTDGLWNGDDNVNFGGNVDSTAKTLPDGTAYTPIYPYKNTTTLPSTNYTYTCRVFFDDRGSPGPDRINIVNSTGCTDPFASLSGTSGVQVTVAGAGATYNGTYTATYSSNTRITVGDAWGSDSANPVNGVTLSWSIPTSAYSYSNTLSDIAFKYWSTDLNTTLANNVHPHIAETSTNPTTQYWNAKNDPANWQHMVNFTIGLGLGTILVDPAWGGSTYAGDYSALAAGTKFWPFTDESPVGTNPPYGYAYVADLWHAAINSRGQFFSAENPQNVVDAFSSIVSTITTTNASSAALAANSTSLNTGTVVYQAQFDSTNWSGHFYDFTVVSSGVNAGKVLDINNDGRLDGVDANWDAATLIPVPASRNIFTMNGGTAQAFSTCTSSLATALNKDSFGVVDGKCADRLAWLRGDTTQEERFPPGIFRNRPACPSPATCTNVLGDIVNSDPIFSYNEDYGFTSLPSGTTGQSTYASYVATKSARPPMVYVGANDGMLHGFRSDIGNADSGKELLAYVPAGVYDKLSAITDPAYTHKYLVDGPANASDAYLGGSWKTVLVGSLGAGGKSVYALDVSHPDTFDATKVLWEFSDATDLGLTYGQPQIGRLHDGSWAAIFGNGYNSTADKAYLYIVNLETGALISKIPTDSTAANGLSTPALYDSNNDKIIDAVYAGDLQGRLWKFDLSSSTPSSWTATTLFTATNTSGQVQPITSQPLLGPSPVPASGGVMVYFGTGSFITTTDSVNTDVQSYYAIWDTGVAITRSMLQQQTILTQTDDVTPPTPVPPGPYWRTTSANAVDYAGTQRGWYMDLLPPSGTHRGERVIYRSQVLNGRVLFVTLIPSTDKCTSGGTGWLMELSLTGGAMATDPIFDTNGDGTVDSSDASASGVTPGGGIPTVPVVIIGPAGIPIFKLTSASSAAIGTTLNANPTPPPVTLPTRIFWRQIQ</sequence>
<evidence type="ECO:0000256" key="2">
    <source>
        <dbReference type="ARBA" id="ARBA00022837"/>
    </source>
</evidence>
<organism evidence="5 6">
    <name type="scientific">Sulfurimicrobium lacus</name>
    <dbReference type="NCBI Taxonomy" id="2715678"/>
    <lineage>
        <taxon>Bacteria</taxon>
        <taxon>Pseudomonadati</taxon>
        <taxon>Pseudomonadota</taxon>
        <taxon>Betaproteobacteria</taxon>
        <taxon>Nitrosomonadales</taxon>
        <taxon>Sulfuricellaceae</taxon>
        <taxon>Sulfurimicrobium</taxon>
    </lineage>
</organism>
<dbReference type="InterPro" id="IPR008707">
    <property type="entry name" value="B-propeller_PilY1"/>
</dbReference>
<keyword evidence="2" id="KW-0106">Calcium</keyword>
<name>A0A6F8V9N8_9PROT</name>
<evidence type="ECO:0000259" key="4">
    <source>
        <dbReference type="Pfam" id="PF05567"/>
    </source>
</evidence>
<evidence type="ECO:0000313" key="6">
    <source>
        <dbReference type="Proteomes" id="UP000502260"/>
    </source>
</evidence>
<dbReference type="Proteomes" id="UP000502260">
    <property type="component" value="Chromosome"/>
</dbReference>
<keyword evidence="6" id="KW-1185">Reference proteome</keyword>
<dbReference type="GO" id="GO:0046872">
    <property type="term" value="F:metal ion binding"/>
    <property type="evidence" value="ECO:0007669"/>
    <property type="project" value="UniProtKB-KW"/>
</dbReference>
<protein>
    <recommendedName>
        <fullName evidence="4">PilY1 beta-propeller domain-containing protein</fullName>
    </recommendedName>
</protein>
<feature type="chain" id="PRO_5026316725" description="PilY1 beta-propeller domain-containing protein" evidence="3">
    <location>
        <begin position="27"/>
        <end position="1288"/>
    </location>
</feature>
<evidence type="ECO:0000256" key="1">
    <source>
        <dbReference type="ARBA" id="ARBA00022723"/>
    </source>
</evidence>
<gene>
    <name evidence="5" type="ORF">SKTS_12600</name>
</gene>
<dbReference type="KEGG" id="slac:SKTS_12600"/>
<accession>A0A6F8V9N8</accession>
<reference evidence="6" key="1">
    <citation type="submission" date="2020-03" db="EMBL/GenBank/DDBJ databases">
        <title>Complete genome sequence of sulfur-oxidizing bacterium skT11.</title>
        <authorList>
            <person name="Kanda M."/>
            <person name="Kojima H."/>
            <person name="Fukui M."/>
        </authorList>
    </citation>
    <scope>NUCLEOTIDE SEQUENCE [LARGE SCALE GENOMIC DNA]</scope>
    <source>
        <strain evidence="6">skT11</strain>
    </source>
</reference>
<evidence type="ECO:0000256" key="3">
    <source>
        <dbReference type="SAM" id="SignalP"/>
    </source>
</evidence>
<dbReference type="EMBL" id="AP022853">
    <property type="protein sequence ID" value="BCB26374.1"/>
    <property type="molecule type" value="Genomic_DNA"/>
</dbReference>
<dbReference type="Pfam" id="PF05567">
    <property type="entry name" value="T4P_PilY1"/>
    <property type="match status" value="1"/>
</dbReference>
<feature type="domain" description="PilY1 beta-propeller" evidence="4">
    <location>
        <begin position="787"/>
        <end position="1114"/>
    </location>
</feature>
<dbReference type="RefSeq" id="WP_173061967.1">
    <property type="nucleotide sequence ID" value="NZ_AP022853.1"/>
</dbReference>